<evidence type="ECO:0000313" key="3">
    <source>
        <dbReference type="Proteomes" id="UP001303473"/>
    </source>
</evidence>
<feature type="transmembrane region" description="Helical" evidence="1">
    <location>
        <begin position="344"/>
        <end position="364"/>
    </location>
</feature>
<sequence length="381" mass="43011">MADAVQDGAQEVVKWQTAWWALAPLAIGAITQPCGKIMGRPADHSVWLRISPIFCVADMAMFLISVVVSSLRDPRSSWRFFWKHCLFEIAARFEDDETGITRTREDEPPETLNKSAIRCALVVLGGIPCQTIKLLAAKGIPWTQTWALMFTISIVFGEIVWFFRPRSNPALQQLRTQMPPFWALASRGPSSYRPPALQFAIETLEWISRIMPSFLLIYSSLPIIGLTVWGSLWGYISDDGPLTIYSIILTMYPFLFQFIHCKGHAFTLAISSRPLSVDGLRNHDVQVGSEAPWVIGLIAPNLLFFWAEGPMMIILLSFVICLLYYVIFLAYIECSARFSMLLPIFWVVFLWLSTIVVSLLYYAFVYDPAGTVLPSWSGVFG</sequence>
<keyword evidence="3" id="KW-1185">Reference proteome</keyword>
<gene>
    <name evidence="2" type="ORF">QBC46DRAFT_386124</name>
</gene>
<feature type="transmembrane region" description="Helical" evidence="1">
    <location>
        <begin position="215"/>
        <end position="236"/>
    </location>
</feature>
<feature type="transmembrane region" description="Helical" evidence="1">
    <location>
        <begin position="46"/>
        <end position="68"/>
    </location>
</feature>
<protein>
    <submittedName>
        <fullName evidence="2">Uncharacterized protein</fullName>
    </submittedName>
</protein>
<accession>A0AAN6S4G1</accession>
<name>A0AAN6S4G1_9PEZI</name>
<dbReference type="AlphaFoldDB" id="A0AAN6S4G1"/>
<organism evidence="2 3">
    <name type="scientific">Diplogelasinospora grovesii</name>
    <dbReference type="NCBI Taxonomy" id="303347"/>
    <lineage>
        <taxon>Eukaryota</taxon>
        <taxon>Fungi</taxon>
        <taxon>Dikarya</taxon>
        <taxon>Ascomycota</taxon>
        <taxon>Pezizomycotina</taxon>
        <taxon>Sordariomycetes</taxon>
        <taxon>Sordariomycetidae</taxon>
        <taxon>Sordariales</taxon>
        <taxon>Diplogelasinosporaceae</taxon>
        <taxon>Diplogelasinospora</taxon>
    </lineage>
</organism>
<proteinExistence type="predicted"/>
<comment type="caution">
    <text evidence="2">The sequence shown here is derived from an EMBL/GenBank/DDBJ whole genome shotgun (WGS) entry which is preliminary data.</text>
</comment>
<keyword evidence="1" id="KW-0812">Transmembrane</keyword>
<keyword evidence="1" id="KW-0472">Membrane</keyword>
<evidence type="ECO:0000313" key="2">
    <source>
        <dbReference type="EMBL" id="KAK3940159.1"/>
    </source>
</evidence>
<reference evidence="3" key="1">
    <citation type="journal article" date="2023" name="Mol. Phylogenet. Evol.">
        <title>Genome-scale phylogeny and comparative genomics of the fungal order Sordariales.</title>
        <authorList>
            <person name="Hensen N."/>
            <person name="Bonometti L."/>
            <person name="Westerberg I."/>
            <person name="Brannstrom I.O."/>
            <person name="Guillou S."/>
            <person name="Cros-Aarteil S."/>
            <person name="Calhoun S."/>
            <person name="Haridas S."/>
            <person name="Kuo A."/>
            <person name="Mondo S."/>
            <person name="Pangilinan J."/>
            <person name="Riley R."/>
            <person name="LaButti K."/>
            <person name="Andreopoulos B."/>
            <person name="Lipzen A."/>
            <person name="Chen C."/>
            <person name="Yan M."/>
            <person name="Daum C."/>
            <person name="Ng V."/>
            <person name="Clum A."/>
            <person name="Steindorff A."/>
            <person name="Ohm R.A."/>
            <person name="Martin F."/>
            <person name="Silar P."/>
            <person name="Natvig D.O."/>
            <person name="Lalanne C."/>
            <person name="Gautier V."/>
            <person name="Ament-Velasquez S.L."/>
            <person name="Kruys A."/>
            <person name="Hutchinson M.I."/>
            <person name="Powell A.J."/>
            <person name="Barry K."/>
            <person name="Miller A.N."/>
            <person name="Grigoriev I.V."/>
            <person name="Debuchy R."/>
            <person name="Gladieux P."/>
            <person name="Hiltunen Thoren M."/>
            <person name="Johannesson H."/>
        </authorList>
    </citation>
    <scope>NUCLEOTIDE SEQUENCE [LARGE SCALE GENOMIC DNA]</scope>
    <source>
        <strain evidence="3">CBS 340.73</strain>
    </source>
</reference>
<keyword evidence="1" id="KW-1133">Transmembrane helix</keyword>
<feature type="transmembrane region" description="Helical" evidence="1">
    <location>
        <begin position="145"/>
        <end position="163"/>
    </location>
</feature>
<feature type="transmembrane region" description="Helical" evidence="1">
    <location>
        <begin position="313"/>
        <end position="332"/>
    </location>
</feature>
<dbReference type="Proteomes" id="UP001303473">
    <property type="component" value="Unassembled WGS sequence"/>
</dbReference>
<evidence type="ECO:0000256" key="1">
    <source>
        <dbReference type="SAM" id="Phobius"/>
    </source>
</evidence>
<dbReference type="EMBL" id="MU853800">
    <property type="protein sequence ID" value="KAK3940159.1"/>
    <property type="molecule type" value="Genomic_DNA"/>
</dbReference>